<keyword evidence="10 15" id="KW-1133">Transmembrane helix</keyword>
<evidence type="ECO:0000256" key="12">
    <source>
        <dbReference type="ARBA" id="ARBA00023136"/>
    </source>
</evidence>
<keyword evidence="11" id="KW-0902">Two-component regulatory system</keyword>
<dbReference type="EMBL" id="RBXL01000001">
    <property type="protein sequence ID" value="RKT43573.1"/>
    <property type="molecule type" value="Genomic_DNA"/>
</dbReference>
<dbReference type="SMART" id="SM00388">
    <property type="entry name" value="HisKA"/>
    <property type="match status" value="1"/>
</dbReference>
<dbReference type="SUPFAM" id="SSF47384">
    <property type="entry name" value="Homodimeric domain of signal transducing histidine kinase"/>
    <property type="match status" value="1"/>
</dbReference>
<dbReference type="EC" id="2.7.13.3" evidence="3"/>
<keyword evidence="9" id="KW-0067">ATP-binding</keyword>
<feature type="transmembrane region" description="Helical" evidence="15">
    <location>
        <begin position="23"/>
        <end position="46"/>
    </location>
</feature>
<evidence type="ECO:0000256" key="1">
    <source>
        <dbReference type="ARBA" id="ARBA00000085"/>
    </source>
</evidence>
<dbReference type="InterPro" id="IPR036097">
    <property type="entry name" value="HisK_dim/P_sf"/>
</dbReference>
<dbReference type="CDD" id="cd17546">
    <property type="entry name" value="REC_hyHK_CKI1_RcsC-like"/>
    <property type="match status" value="1"/>
</dbReference>
<keyword evidence="4 13" id="KW-0597">Phosphoprotein</keyword>
<evidence type="ECO:0000256" key="5">
    <source>
        <dbReference type="ARBA" id="ARBA00022679"/>
    </source>
</evidence>
<dbReference type="PRINTS" id="PR00344">
    <property type="entry name" value="BCTRLSENSOR"/>
</dbReference>
<feature type="transmembrane region" description="Helical" evidence="15">
    <location>
        <begin position="52"/>
        <end position="69"/>
    </location>
</feature>
<comment type="subcellular location">
    <subcellularLocation>
        <location evidence="2">Membrane</location>
    </subcellularLocation>
</comment>
<evidence type="ECO:0000256" key="8">
    <source>
        <dbReference type="ARBA" id="ARBA00022777"/>
    </source>
</evidence>
<evidence type="ECO:0000256" key="13">
    <source>
        <dbReference type="PROSITE-ProRule" id="PRU00169"/>
    </source>
</evidence>
<dbReference type="InterPro" id="IPR003594">
    <property type="entry name" value="HATPase_dom"/>
</dbReference>
<feature type="modified residue" description="4-aspartylphosphate" evidence="13">
    <location>
        <position position="627"/>
    </location>
</feature>
<dbReference type="InterPro" id="IPR011006">
    <property type="entry name" value="CheY-like_superfamily"/>
</dbReference>
<dbReference type="SMART" id="SM00387">
    <property type="entry name" value="HATPase_c"/>
    <property type="match status" value="1"/>
</dbReference>
<dbReference type="CDD" id="cd16922">
    <property type="entry name" value="HATPase_EvgS-ArcB-TorS-like"/>
    <property type="match status" value="1"/>
</dbReference>
<feature type="transmembrane region" description="Helical" evidence="15">
    <location>
        <begin position="104"/>
        <end position="121"/>
    </location>
</feature>
<name>A0A495V4N6_9GAMM</name>
<evidence type="ECO:0000256" key="3">
    <source>
        <dbReference type="ARBA" id="ARBA00012438"/>
    </source>
</evidence>
<dbReference type="InterPro" id="IPR036890">
    <property type="entry name" value="HATPase_C_sf"/>
</dbReference>
<dbReference type="GO" id="GO:0000155">
    <property type="term" value="F:phosphorelay sensor kinase activity"/>
    <property type="evidence" value="ECO:0007669"/>
    <property type="project" value="InterPro"/>
</dbReference>
<dbReference type="GO" id="GO:0016020">
    <property type="term" value="C:membrane"/>
    <property type="evidence" value="ECO:0007669"/>
    <property type="project" value="UniProtKB-SubCell"/>
</dbReference>
<dbReference type="Gene3D" id="3.40.50.2300">
    <property type="match status" value="1"/>
</dbReference>
<evidence type="ECO:0000256" key="11">
    <source>
        <dbReference type="ARBA" id="ARBA00023012"/>
    </source>
</evidence>
<feature type="transmembrane region" description="Helical" evidence="15">
    <location>
        <begin position="126"/>
        <end position="144"/>
    </location>
</feature>
<evidence type="ECO:0000256" key="14">
    <source>
        <dbReference type="SAM" id="MobiDB-lite"/>
    </source>
</evidence>
<feature type="domain" description="Histidine kinase" evidence="16">
    <location>
        <begin position="195"/>
        <end position="418"/>
    </location>
</feature>
<evidence type="ECO:0000256" key="15">
    <source>
        <dbReference type="SAM" id="Phobius"/>
    </source>
</evidence>
<feature type="domain" description="Response regulatory" evidence="17">
    <location>
        <begin position="578"/>
        <end position="694"/>
    </location>
</feature>
<keyword evidence="5" id="KW-0808">Transferase</keyword>
<dbReference type="InterPro" id="IPR003661">
    <property type="entry name" value="HisK_dim/P_dom"/>
</dbReference>
<dbReference type="Gene3D" id="1.10.287.130">
    <property type="match status" value="1"/>
</dbReference>
<dbReference type="GO" id="GO:0005524">
    <property type="term" value="F:ATP binding"/>
    <property type="evidence" value="ECO:0007669"/>
    <property type="project" value="UniProtKB-KW"/>
</dbReference>
<proteinExistence type="predicted"/>
<keyword evidence="6 15" id="KW-0812">Transmembrane</keyword>
<dbReference type="FunFam" id="3.30.565.10:FF:000010">
    <property type="entry name" value="Sensor histidine kinase RcsC"/>
    <property type="match status" value="1"/>
</dbReference>
<evidence type="ECO:0000313" key="19">
    <source>
        <dbReference type="Proteomes" id="UP000274556"/>
    </source>
</evidence>
<dbReference type="PROSITE" id="PS50109">
    <property type="entry name" value="HIS_KIN"/>
    <property type="match status" value="1"/>
</dbReference>
<keyword evidence="19" id="KW-1185">Reference proteome</keyword>
<gene>
    <name evidence="18" type="ORF">BDD21_0912</name>
</gene>
<feature type="region of interest" description="Disordered" evidence="14">
    <location>
        <begin position="697"/>
        <end position="718"/>
    </location>
</feature>
<dbReference type="Proteomes" id="UP000274556">
    <property type="component" value="Unassembled WGS sequence"/>
</dbReference>
<dbReference type="SUPFAM" id="SSF55874">
    <property type="entry name" value="ATPase domain of HSP90 chaperone/DNA topoisomerase II/histidine kinase"/>
    <property type="match status" value="1"/>
</dbReference>
<protein>
    <recommendedName>
        <fullName evidence="3">histidine kinase</fullName>
        <ecNumber evidence="3">2.7.13.3</ecNumber>
    </recommendedName>
</protein>
<comment type="catalytic activity">
    <reaction evidence="1">
        <text>ATP + protein L-histidine = ADP + protein N-phospho-L-histidine.</text>
        <dbReference type="EC" id="2.7.13.3"/>
    </reaction>
</comment>
<dbReference type="Pfam" id="PF02518">
    <property type="entry name" value="HATPase_c"/>
    <property type="match status" value="1"/>
</dbReference>
<dbReference type="FunFam" id="1.10.287.130:FF:000004">
    <property type="entry name" value="Ethylene receptor 1"/>
    <property type="match status" value="1"/>
</dbReference>
<evidence type="ECO:0000256" key="2">
    <source>
        <dbReference type="ARBA" id="ARBA00004370"/>
    </source>
</evidence>
<keyword evidence="12 15" id="KW-0472">Membrane</keyword>
<dbReference type="PROSITE" id="PS50110">
    <property type="entry name" value="RESPONSE_REGULATORY"/>
    <property type="match status" value="1"/>
</dbReference>
<dbReference type="OrthoDB" id="5563233at2"/>
<evidence type="ECO:0000256" key="10">
    <source>
        <dbReference type="ARBA" id="ARBA00022989"/>
    </source>
</evidence>
<feature type="transmembrane region" description="Helical" evidence="15">
    <location>
        <begin position="81"/>
        <end position="98"/>
    </location>
</feature>
<dbReference type="SUPFAM" id="SSF52172">
    <property type="entry name" value="CheY-like"/>
    <property type="match status" value="2"/>
</dbReference>
<dbReference type="InterPro" id="IPR001789">
    <property type="entry name" value="Sig_transdc_resp-reg_receiver"/>
</dbReference>
<evidence type="ECO:0000256" key="4">
    <source>
        <dbReference type="ARBA" id="ARBA00022553"/>
    </source>
</evidence>
<dbReference type="Pfam" id="PF00072">
    <property type="entry name" value="Response_reg"/>
    <property type="match status" value="1"/>
</dbReference>
<keyword evidence="8 18" id="KW-0418">Kinase</keyword>
<evidence type="ECO:0000256" key="9">
    <source>
        <dbReference type="ARBA" id="ARBA00022840"/>
    </source>
</evidence>
<dbReference type="Gene3D" id="3.30.565.10">
    <property type="entry name" value="Histidine kinase-like ATPase, C-terminal domain"/>
    <property type="match status" value="1"/>
</dbReference>
<dbReference type="InterPro" id="IPR004358">
    <property type="entry name" value="Sig_transdc_His_kin-like_C"/>
</dbReference>
<dbReference type="CDD" id="cd00082">
    <property type="entry name" value="HisKA"/>
    <property type="match status" value="1"/>
</dbReference>
<evidence type="ECO:0000259" key="16">
    <source>
        <dbReference type="PROSITE" id="PS50109"/>
    </source>
</evidence>
<reference evidence="18 19" key="1">
    <citation type="submission" date="2018-10" db="EMBL/GenBank/DDBJ databases">
        <title>Genomic Encyclopedia of Archaeal and Bacterial Type Strains, Phase II (KMG-II): from individual species to whole genera.</title>
        <authorList>
            <person name="Goeker M."/>
        </authorList>
    </citation>
    <scope>NUCLEOTIDE SEQUENCE [LARGE SCALE GENOMIC DNA]</scope>
    <source>
        <strain evidence="18 19">DSM 235</strain>
    </source>
</reference>
<accession>A0A495V4N6</accession>
<dbReference type="Pfam" id="PF00512">
    <property type="entry name" value="HisKA"/>
    <property type="match status" value="1"/>
</dbReference>
<comment type="caution">
    <text evidence="18">The sequence shown here is derived from an EMBL/GenBank/DDBJ whole genome shotgun (WGS) entry which is preliminary data.</text>
</comment>
<dbReference type="RefSeq" id="WP_120796128.1">
    <property type="nucleotide sequence ID" value="NZ_RBXL01000001.1"/>
</dbReference>
<dbReference type="PANTHER" id="PTHR45339:SF1">
    <property type="entry name" value="HYBRID SIGNAL TRANSDUCTION HISTIDINE KINASE J"/>
    <property type="match status" value="1"/>
</dbReference>
<keyword evidence="7" id="KW-0547">Nucleotide-binding</keyword>
<sequence>MNGVFRRFGVKEELTGNPEFQSALVRITTCLLGALYIAVGALTQYYRVDVPYYLALFAIYLVSNVWFLISIAVRPTWPARVYLGICLDVLAISLAIFITREAISPFYLLYILVFISAGMRFGKRHLVVASLAAVFGYNIVLIALDEWRLHTFEATFFLALLVLLPLYQYSLLRKLQDARAEAERANQARGDFLAFMTHELRTPLTGVVGMTELLRGTRLDDEQRDCVQAIANSADILGALIGDILDLSKIDARRVVLEHIPFDPRSLVHDVSEALAMRAHSAGLELICDVDPDVPIRLVGDPLRLRQILFNLMGNAVKFTPTGEVRVSLSVRPPEAEQNRPHLLFEVVDTGIGIPPDKLPRLFERFRQADESTTRRFGGTGLGTTISRELTLLMGGAIGVQSEEGRGSRFWIRLPLIEDVAAVPSVPDGRLHGLRILMLEPNATCRALACAAFGREGAVCETPAKPADVGSAQIRGQRFDLLVIADHPQGRDLNGVRAQVETALGKAIPCLFLVYPGRRPALEEPKDTCLTKPYLREDLIAAAESRLGRNAIPADGAQAGRSAPSLGLEPIADAARMRVLVAEDNEIAAKVITRFLAKMGFELTRVADGEAALAEALSGDYGIVIVDLRMPKLDGIGFARRYREQVPDRPIPIVALTANASEDVKRDCLSAGMDDFLSKPVKPEELRRALEAALQELPATSVQPPADRFDGANAGHRS</sequence>
<evidence type="ECO:0000256" key="6">
    <source>
        <dbReference type="ARBA" id="ARBA00022692"/>
    </source>
</evidence>
<dbReference type="PANTHER" id="PTHR45339">
    <property type="entry name" value="HYBRID SIGNAL TRANSDUCTION HISTIDINE KINASE J"/>
    <property type="match status" value="1"/>
</dbReference>
<dbReference type="SMART" id="SM00448">
    <property type="entry name" value="REC"/>
    <property type="match status" value="1"/>
</dbReference>
<evidence type="ECO:0000256" key="7">
    <source>
        <dbReference type="ARBA" id="ARBA00022741"/>
    </source>
</evidence>
<evidence type="ECO:0000259" key="17">
    <source>
        <dbReference type="PROSITE" id="PS50110"/>
    </source>
</evidence>
<evidence type="ECO:0000313" key="18">
    <source>
        <dbReference type="EMBL" id="RKT43573.1"/>
    </source>
</evidence>
<organism evidence="18 19">
    <name type="scientific">Thiocapsa rosea</name>
    <dbReference type="NCBI Taxonomy" id="69360"/>
    <lineage>
        <taxon>Bacteria</taxon>
        <taxon>Pseudomonadati</taxon>
        <taxon>Pseudomonadota</taxon>
        <taxon>Gammaproteobacteria</taxon>
        <taxon>Chromatiales</taxon>
        <taxon>Chromatiaceae</taxon>
        <taxon>Thiocapsa</taxon>
    </lineage>
</organism>
<dbReference type="AlphaFoldDB" id="A0A495V4N6"/>
<dbReference type="InterPro" id="IPR005467">
    <property type="entry name" value="His_kinase_dom"/>
</dbReference>
<feature type="transmembrane region" description="Helical" evidence="15">
    <location>
        <begin position="150"/>
        <end position="169"/>
    </location>
</feature>